<feature type="region of interest" description="Disordered" evidence="3">
    <location>
        <begin position="2047"/>
        <end position="2124"/>
    </location>
</feature>
<feature type="compositionally biased region" description="Polar residues" evidence="3">
    <location>
        <begin position="791"/>
        <end position="804"/>
    </location>
</feature>
<dbReference type="Pfam" id="PF02759">
    <property type="entry name" value="RUN"/>
    <property type="match status" value="1"/>
</dbReference>
<feature type="domain" description="RUN" evidence="5">
    <location>
        <begin position="1546"/>
        <end position="1692"/>
    </location>
</feature>
<feature type="compositionally biased region" description="Polar residues" evidence="3">
    <location>
        <begin position="425"/>
        <end position="440"/>
    </location>
</feature>
<dbReference type="PROSITE" id="PS50002">
    <property type="entry name" value="SH3"/>
    <property type="match status" value="1"/>
</dbReference>
<reference evidence="6" key="1">
    <citation type="submission" date="2020-11" db="EMBL/GenBank/DDBJ databases">
        <authorList>
            <person name="Tran Van P."/>
        </authorList>
    </citation>
    <scope>NUCLEOTIDE SEQUENCE</scope>
</reference>
<feature type="region of interest" description="Disordered" evidence="3">
    <location>
        <begin position="692"/>
        <end position="748"/>
    </location>
</feature>
<feature type="region of interest" description="Disordered" evidence="3">
    <location>
        <begin position="1733"/>
        <end position="1771"/>
    </location>
</feature>
<feature type="region of interest" description="Disordered" evidence="3">
    <location>
        <begin position="423"/>
        <end position="443"/>
    </location>
</feature>
<accession>A0A7R8Z742</accession>
<dbReference type="SUPFAM" id="SSF50044">
    <property type="entry name" value="SH3-domain"/>
    <property type="match status" value="1"/>
</dbReference>
<dbReference type="InterPro" id="IPR004012">
    <property type="entry name" value="Run_dom"/>
</dbReference>
<feature type="compositionally biased region" description="Low complexity" evidence="3">
    <location>
        <begin position="1074"/>
        <end position="1094"/>
    </location>
</feature>
<feature type="compositionally biased region" description="Polar residues" evidence="3">
    <location>
        <begin position="1864"/>
        <end position="1874"/>
    </location>
</feature>
<evidence type="ECO:0000259" key="4">
    <source>
        <dbReference type="PROSITE" id="PS50002"/>
    </source>
</evidence>
<keyword evidence="1 2" id="KW-0728">SH3 domain</keyword>
<organism evidence="6">
    <name type="scientific">Timema douglasi</name>
    <name type="common">Walking stick</name>
    <dbReference type="NCBI Taxonomy" id="61478"/>
    <lineage>
        <taxon>Eukaryota</taxon>
        <taxon>Metazoa</taxon>
        <taxon>Ecdysozoa</taxon>
        <taxon>Arthropoda</taxon>
        <taxon>Hexapoda</taxon>
        <taxon>Insecta</taxon>
        <taxon>Pterygota</taxon>
        <taxon>Neoptera</taxon>
        <taxon>Polyneoptera</taxon>
        <taxon>Phasmatodea</taxon>
        <taxon>Timematodea</taxon>
        <taxon>Timematoidea</taxon>
        <taxon>Timematidae</taxon>
        <taxon>Timema</taxon>
    </lineage>
</organism>
<feature type="region of interest" description="Disordered" evidence="3">
    <location>
        <begin position="1279"/>
        <end position="1318"/>
    </location>
</feature>
<feature type="region of interest" description="Disordered" evidence="3">
    <location>
        <begin position="957"/>
        <end position="985"/>
    </location>
</feature>
<feature type="compositionally biased region" description="Polar residues" evidence="3">
    <location>
        <begin position="727"/>
        <end position="747"/>
    </location>
</feature>
<feature type="compositionally biased region" description="Polar residues" evidence="3">
    <location>
        <begin position="2060"/>
        <end position="2072"/>
    </location>
</feature>
<feature type="region of interest" description="Disordered" evidence="3">
    <location>
        <begin position="1072"/>
        <end position="1102"/>
    </location>
</feature>
<dbReference type="GO" id="GO:0031410">
    <property type="term" value="C:cytoplasmic vesicle"/>
    <property type="evidence" value="ECO:0007669"/>
    <property type="project" value="TreeGrafter"/>
</dbReference>
<feature type="compositionally biased region" description="Polar residues" evidence="3">
    <location>
        <begin position="2085"/>
        <end position="2094"/>
    </location>
</feature>
<evidence type="ECO:0000259" key="5">
    <source>
        <dbReference type="PROSITE" id="PS50826"/>
    </source>
</evidence>
<dbReference type="EMBL" id="OA564451">
    <property type="protein sequence ID" value="CAD7194342.1"/>
    <property type="molecule type" value="Genomic_DNA"/>
</dbReference>
<dbReference type="Gene3D" id="1.20.58.900">
    <property type="match status" value="1"/>
</dbReference>
<dbReference type="CDD" id="cd17685">
    <property type="entry name" value="RUN_RUSC"/>
    <property type="match status" value="1"/>
</dbReference>
<dbReference type="InterPro" id="IPR036028">
    <property type="entry name" value="SH3-like_dom_sf"/>
</dbReference>
<dbReference type="Gene3D" id="2.30.30.40">
    <property type="entry name" value="SH3 Domains"/>
    <property type="match status" value="1"/>
</dbReference>
<dbReference type="PANTHER" id="PTHR15591">
    <property type="entry name" value="RUN AND SH3 DOMAIN CONTAINING"/>
    <property type="match status" value="1"/>
</dbReference>
<evidence type="ECO:0000313" key="6">
    <source>
        <dbReference type="EMBL" id="CAD7194342.1"/>
    </source>
</evidence>
<evidence type="ECO:0000256" key="3">
    <source>
        <dbReference type="SAM" id="MobiDB-lite"/>
    </source>
</evidence>
<name>A0A7R8Z742_TIMDO</name>
<feature type="region of interest" description="Disordered" evidence="3">
    <location>
        <begin position="1845"/>
        <end position="1900"/>
    </location>
</feature>
<feature type="compositionally biased region" description="Basic residues" evidence="3">
    <location>
        <begin position="976"/>
        <end position="985"/>
    </location>
</feature>
<feature type="compositionally biased region" description="Low complexity" evidence="3">
    <location>
        <begin position="805"/>
        <end position="823"/>
    </location>
</feature>
<gene>
    <name evidence="6" type="ORF">TDIB3V08_LOCUS769</name>
</gene>
<dbReference type="InterPro" id="IPR001452">
    <property type="entry name" value="SH3_domain"/>
</dbReference>
<evidence type="ECO:0000256" key="1">
    <source>
        <dbReference type="ARBA" id="ARBA00022443"/>
    </source>
</evidence>
<feature type="domain" description="SH3" evidence="4">
    <location>
        <begin position="2158"/>
        <end position="2217"/>
    </location>
</feature>
<protein>
    <recommendedName>
        <fullName evidence="7">RUN domain-containing protein</fullName>
    </recommendedName>
</protein>
<feature type="region of interest" description="Disordered" evidence="3">
    <location>
        <begin position="768"/>
        <end position="841"/>
    </location>
</feature>
<sequence length="2219" mass="244882">MQGRISNKVVVKPFPLTVKGQLGFDPEIRNNKLKIGGYVKTAPTNSSLKAPENHSWGTAAILENGGQNVGPHHFRRYCCTDNKNTPVLFGQQLCCRRGMTEELSHPLGVNSPESDCNSNHTNAERNGETTISCISNASSQDVDFIQDNSDYQWFLDYGYRDGSSAPHLHHHASVLSTSYPCHEPAPYYDDLAKNLDANLAEVDMEDFRTEDIHSILTTLPAMCCGEIQTERQGEMFASVSGSMMAKFDLDSSMSPHTSSQSLTHYCESDARDHAATKVTSCDIDDKLAPVYVQGDSAGSTDTMSICKSELLFSPVKECALPSTNFSVDSLDCDLLSEHDMMLTCQANKDNYTITFEGSMALYSEDSDCHETAESVGTTSESTNWTKRRFKYPSGRAISGRALDTSMARSDSVYTTWSKLKKRSSEVQLTRHPSGNNNTCSDGPGFGIGDTSALKSQSLPNLYHQRRHRLLVSIGNKLSSAMSSSVESSGQPVKLYDVQHRNNTSSILSETNSSVDGSCSGRKQHNFSLVKLFMKQKSISNEGMCYAMDQSSASECWPTSNNSQSEIDSDSYAQETARHRSMNASCNNACHNHLHTADDVRNENDSCTCLNDYKCPLHDTVTEYDNKVRLQGVFGGNNGNVPKTDCSLLDGATNNWIRSDEITTDYSTCCFEDSLVEPSKKEENQLQRQHELIEEEEDQVSERSESVEQLSESFSKIEESTLDMGGTSCMSDQPEEPSSNSSQCNTYKPTKPRCNAELCDVVKNGTQFNVNNNNSVEREDVQSLVKRRPGREQSQGTQTKRLSNFGSSLTPLSTGGSLSNCSSSDETDTTRMQRLSSPSRRRSGNCILGTCACKTKSNATQIPVYLMNRSMQTSGYADVNTLKSSPFRLLESPNGTSLVKIIEPSFTGNIGHTKDGEIKKPLYVFYPNYTLPDLGFLKEKRKDIDVNKVFLLPQRFSGIPSPPKEPETIGKHEPRNPKRSPHIGKSRRPFSCNDVEALRKKGFGHIRDWDSLTFLLPREYRQFLAEVPEIVHHLKAKDDEMLRPLFCVSPTLKQTKSRPVSCDCGSFVVTAEGKSAGNNGNVSSSSSTATQPSSGYRGSSTMLLTDSSSNHPIPITNYNPLFVYRYDSVSSESSMMVNQQTGDKKHPPALPKRSISLPSGGDGKRNLPLQRGESLNQTTPPRPPLPRGILRKSMDNNCKTHKNNANNKRYSMFELGSDGEEYQHNMETKNITAQKHRRSLHGIDFSEYLASLKKADIEDKYFEKKLLGMMAPEKDVDELEDDEGVDAGTGTDSSFEDGLHGYHVRPPTPPIPKTPDTEENSFFKVSRTFPEIDQDEDIVKLEEFLNLSGLSLVGSEDNLEGWNDSDMTKLRQQVSKFLSNKQTEACREKCMSLKTAEYDSDFQCKEDLRNAQSKKTVSFADKICVHVRDEGDISSTCDKTILLTPPNSPNSACSYRQYQCKLNPALVELPICEEGDGTPEELSSPPSEVSNVTLRNLAQRPVSFDLTQKRVLVTAVSDAVEQMISHFSAAQNQTHCGQLGDSGSTPACAHLALSKLCPALYAVLCDGLKPSLETAFGAINNSVWQVVEASAQQGPMTKALNELVLRLNSEDVLTEGLVKFNAFVFGLLNVRSLDAWASYLRTRESILRKHYNSDSLLLLSNTAGASMRALIDQLVASLQPLSLLPFKLDLLFECRQLHLSLQRMEQPLSSSSPPKQWTFKKLVRSIQSSLTQSTEEDSPWFNRRQDSSRRLLPGECNTPHHPNCKGTTDPPLPDLLDSSVNAKPWPREDKPRPRSCVDAAINPAPGGFSLVNDIASTMKKRWSGIHLGSKLFQAFDRLAAEDTEEEYTDSLENTPRVNEARKRQVSGSSNNSTSDDCPETVLREKSASPVPTLTQKESDFTEEISGEYGLIAETVAEVKPTCTGTGKFRRLQMKWEMLSGKENSPSEKVSPSTPFPGHTVDSSGSSSSGSVTTGNKSKIPRLVPSPIRASGIPVLSPQQSGRGNVKKASAITPPTPTGISQLRKPAAVNSKYKPPQEVHHQVTGVKAGGGVISKRPLPATTRCSRLDQLQTTGKPVRPSSLPYRPANSTQGSRGASSVRKPEIQRRAASSSLNRQKQGLSENLPSQSYKKKNFMVSALNQAISTNQTPSVGEDSANFRIYRVWVRTLSHRLPSDSGHLSFNEGERLRVVLDVDSKWLLCCRGDQKGLVPRSVVIAVQDRF</sequence>
<evidence type="ECO:0008006" key="7">
    <source>
        <dbReference type="Google" id="ProtNLM"/>
    </source>
</evidence>
<dbReference type="PROSITE" id="PS50826">
    <property type="entry name" value="RUN"/>
    <property type="match status" value="1"/>
</dbReference>
<dbReference type="InterPro" id="IPR037213">
    <property type="entry name" value="Run_dom_sf"/>
</dbReference>
<dbReference type="PANTHER" id="PTHR15591:SF13">
    <property type="entry name" value="RUN DOMAIN-CONTAINING PROTEIN"/>
    <property type="match status" value="1"/>
</dbReference>
<dbReference type="SMART" id="SM00326">
    <property type="entry name" value="SH3"/>
    <property type="match status" value="1"/>
</dbReference>
<feature type="region of interest" description="Disordered" evidence="3">
    <location>
        <begin position="1133"/>
        <end position="1187"/>
    </location>
</feature>
<proteinExistence type="predicted"/>
<dbReference type="CDD" id="cd11810">
    <property type="entry name" value="SH3_RUSC1_like"/>
    <property type="match status" value="1"/>
</dbReference>
<dbReference type="SMART" id="SM00593">
    <property type="entry name" value="RUN"/>
    <property type="match status" value="1"/>
</dbReference>
<feature type="compositionally biased region" description="Basic and acidic residues" evidence="3">
    <location>
        <begin position="963"/>
        <end position="975"/>
    </location>
</feature>
<dbReference type="InterPro" id="IPR047343">
    <property type="entry name" value="RUSC1_2"/>
</dbReference>
<feature type="region of interest" description="Disordered" evidence="3">
    <location>
        <begin position="1939"/>
        <end position="2023"/>
    </location>
</feature>
<feature type="compositionally biased region" description="Polar residues" evidence="3">
    <location>
        <begin position="1940"/>
        <end position="1951"/>
    </location>
</feature>
<dbReference type="SUPFAM" id="SSF140741">
    <property type="entry name" value="RUN domain-like"/>
    <property type="match status" value="1"/>
</dbReference>
<evidence type="ECO:0000256" key="2">
    <source>
        <dbReference type="PROSITE-ProRule" id="PRU00192"/>
    </source>
</evidence>
<feature type="compositionally biased region" description="Polar residues" evidence="3">
    <location>
        <begin position="2106"/>
        <end position="2124"/>
    </location>
</feature>